<comment type="catalytic activity">
    <reaction evidence="7">
        <text>a 1,2-diacyl-sn-glycero-3-phospho-(1D-myo-inositol-4,5-bisphosphate) + H2O = 1D-myo-inositol 1,4,5-trisphosphate + a 1,2-diacyl-sn-glycerol + H(+)</text>
        <dbReference type="Rhea" id="RHEA:33179"/>
        <dbReference type="ChEBI" id="CHEBI:15377"/>
        <dbReference type="ChEBI" id="CHEBI:15378"/>
        <dbReference type="ChEBI" id="CHEBI:17815"/>
        <dbReference type="ChEBI" id="CHEBI:58456"/>
        <dbReference type="ChEBI" id="CHEBI:203600"/>
        <dbReference type="EC" id="3.1.4.11"/>
    </reaction>
</comment>
<dbReference type="SMART" id="SM00148">
    <property type="entry name" value="PLCXc"/>
    <property type="match status" value="1"/>
</dbReference>
<dbReference type="GO" id="GO:0032587">
    <property type="term" value="C:ruffle membrane"/>
    <property type="evidence" value="ECO:0007669"/>
    <property type="project" value="TreeGrafter"/>
</dbReference>
<evidence type="ECO:0000256" key="5">
    <source>
        <dbReference type="PROSITE-ProRule" id="PRU00191"/>
    </source>
</evidence>
<dbReference type="EMBL" id="JAZGQO010000009">
    <property type="protein sequence ID" value="KAK6178524.1"/>
    <property type="molecule type" value="Genomic_DNA"/>
</dbReference>
<dbReference type="SUPFAM" id="SSF55550">
    <property type="entry name" value="SH2 domain"/>
    <property type="match status" value="2"/>
</dbReference>
<dbReference type="Gene3D" id="2.30.29.30">
    <property type="entry name" value="Pleckstrin-homology domain (PH domain)/Phosphotyrosine-binding domain (PTB)"/>
    <property type="match status" value="2"/>
</dbReference>
<evidence type="ECO:0000259" key="9">
    <source>
        <dbReference type="PROSITE" id="PS50001"/>
    </source>
</evidence>
<evidence type="ECO:0000313" key="14">
    <source>
        <dbReference type="EMBL" id="KAK6178524.1"/>
    </source>
</evidence>
<proteinExistence type="predicted"/>
<dbReference type="GO" id="GO:0016042">
    <property type="term" value="P:lipid catabolic process"/>
    <property type="evidence" value="ECO:0007669"/>
    <property type="project" value="UniProtKB-KW"/>
</dbReference>
<keyword evidence="15" id="KW-1185">Reference proteome</keyword>
<dbReference type="PROSITE" id="PS50003">
    <property type="entry name" value="PH_DOMAIN"/>
    <property type="match status" value="1"/>
</dbReference>
<keyword evidence="1 6" id="KW-0728">SH3 domain</keyword>
<dbReference type="InterPro" id="IPR011992">
    <property type="entry name" value="EF-hand-dom_pair"/>
</dbReference>
<keyword evidence="2" id="KW-0106">Calcium</keyword>
<dbReference type="InterPro" id="IPR035892">
    <property type="entry name" value="C2_domain_sf"/>
</dbReference>
<dbReference type="PANTHER" id="PTHR10336">
    <property type="entry name" value="PHOSPHOINOSITIDE-SPECIFIC PHOSPHOLIPASE C FAMILY PROTEIN"/>
    <property type="match status" value="1"/>
</dbReference>
<dbReference type="InterPro" id="IPR000008">
    <property type="entry name" value="C2_dom"/>
</dbReference>
<dbReference type="InterPro" id="IPR001192">
    <property type="entry name" value="PI-PLC_fam"/>
</dbReference>
<dbReference type="SMART" id="SM00326">
    <property type="entry name" value="SH3"/>
    <property type="match status" value="1"/>
</dbReference>
<dbReference type="GO" id="GO:0051209">
    <property type="term" value="P:release of sequestered calcium ion into cytosol"/>
    <property type="evidence" value="ECO:0007669"/>
    <property type="project" value="TreeGrafter"/>
</dbReference>
<dbReference type="PROSITE" id="PS50004">
    <property type="entry name" value="C2"/>
    <property type="match status" value="1"/>
</dbReference>
<evidence type="ECO:0000259" key="11">
    <source>
        <dbReference type="PROSITE" id="PS50003"/>
    </source>
</evidence>
<dbReference type="PROSITE" id="PS50002">
    <property type="entry name" value="SH3"/>
    <property type="match status" value="1"/>
</dbReference>
<evidence type="ECO:0000313" key="15">
    <source>
        <dbReference type="Proteomes" id="UP001347796"/>
    </source>
</evidence>
<evidence type="ECO:0000259" key="13">
    <source>
        <dbReference type="PROSITE" id="PS50008"/>
    </source>
</evidence>
<name>A0AAN8JMZ1_PATCE</name>
<dbReference type="InterPro" id="IPR036860">
    <property type="entry name" value="SH2_dom_sf"/>
</dbReference>
<keyword evidence="4" id="KW-0807">Transducer</keyword>
<evidence type="ECO:0000259" key="10">
    <source>
        <dbReference type="PROSITE" id="PS50002"/>
    </source>
</evidence>
<feature type="domain" description="SH3" evidence="10">
    <location>
        <begin position="789"/>
        <end position="849"/>
    </location>
</feature>
<dbReference type="Pfam" id="PF23583">
    <property type="entry name" value="EF_HAND_2_PLCG"/>
    <property type="match status" value="1"/>
</dbReference>
<dbReference type="Pfam" id="PF00018">
    <property type="entry name" value="SH3_1"/>
    <property type="match status" value="1"/>
</dbReference>
<feature type="domain" description="PI-PLC Y-box" evidence="13">
    <location>
        <begin position="937"/>
        <end position="1051"/>
    </location>
</feature>
<dbReference type="SUPFAM" id="SSF49562">
    <property type="entry name" value="C2 domain (Calcium/lipid-binding domain, CaLB)"/>
    <property type="match status" value="1"/>
</dbReference>
<dbReference type="Proteomes" id="UP001347796">
    <property type="component" value="Unassembled WGS sequence"/>
</dbReference>
<keyword evidence="7" id="KW-0442">Lipid degradation</keyword>
<dbReference type="PROSITE" id="PS50008">
    <property type="entry name" value="PIPLC_Y_DOMAIN"/>
    <property type="match status" value="1"/>
</dbReference>
<dbReference type="Gene3D" id="2.60.40.150">
    <property type="entry name" value="C2 domain"/>
    <property type="match status" value="1"/>
</dbReference>
<feature type="domain" description="SH2" evidence="9">
    <location>
        <begin position="662"/>
        <end position="756"/>
    </location>
</feature>
<dbReference type="InterPro" id="IPR000909">
    <property type="entry name" value="PLipase_C_PInositol-sp_X_dom"/>
</dbReference>
<dbReference type="SUPFAM" id="SSF51695">
    <property type="entry name" value="PLC-like phosphodiesterases"/>
    <property type="match status" value="1"/>
</dbReference>
<feature type="region of interest" description="Disordered" evidence="8">
    <location>
        <begin position="1238"/>
        <end position="1259"/>
    </location>
</feature>
<dbReference type="InterPro" id="IPR011993">
    <property type="entry name" value="PH-like_dom_sf"/>
</dbReference>
<dbReference type="CDD" id="cd08558">
    <property type="entry name" value="PI-PLCc_eukaryota"/>
    <property type="match status" value="1"/>
</dbReference>
<dbReference type="Pfam" id="PF00387">
    <property type="entry name" value="PI-PLC-Y"/>
    <property type="match status" value="1"/>
</dbReference>
<dbReference type="SUPFAM" id="SSF50044">
    <property type="entry name" value="SH3-domain"/>
    <property type="match status" value="1"/>
</dbReference>
<dbReference type="PRINTS" id="PR00390">
    <property type="entry name" value="PHPHLIPASEC"/>
</dbReference>
<dbReference type="SMART" id="SM00239">
    <property type="entry name" value="C2"/>
    <property type="match status" value="1"/>
</dbReference>
<dbReference type="PANTHER" id="PTHR10336:SF159">
    <property type="entry name" value="1-PHOSPHATIDYLINOSITOL 4,5-BISPHOSPHATE PHOSPHODIESTERASE GAMMA"/>
    <property type="match status" value="1"/>
</dbReference>
<dbReference type="SUPFAM" id="SSF47473">
    <property type="entry name" value="EF-hand"/>
    <property type="match status" value="1"/>
</dbReference>
<comment type="caution">
    <text evidence="14">The sequence shown here is derived from an EMBL/GenBank/DDBJ whole genome shotgun (WGS) entry which is preliminary data.</text>
</comment>
<evidence type="ECO:0000256" key="7">
    <source>
        <dbReference type="RuleBase" id="RU361133"/>
    </source>
</evidence>
<keyword evidence="7" id="KW-0443">Lipid metabolism</keyword>
<dbReference type="AlphaFoldDB" id="A0AAN8JMZ1"/>
<dbReference type="EC" id="3.1.4.11" evidence="7"/>
<dbReference type="GO" id="GO:0046488">
    <property type="term" value="P:phosphatidylinositol metabolic process"/>
    <property type="evidence" value="ECO:0007669"/>
    <property type="project" value="TreeGrafter"/>
</dbReference>
<protein>
    <recommendedName>
        <fullName evidence="7">Phosphoinositide phospholipase C</fullName>
        <ecNumber evidence="7">3.1.4.11</ecNumber>
    </recommendedName>
</protein>
<dbReference type="SMART" id="SM00252">
    <property type="entry name" value="SH2"/>
    <property type="match status" value="2"/>
</dbReference>
<dbReference type="GO" id="GO:0004435">
    <property type="term" value="F:phosphatidylinositol-4,5-bisphosphate phospholipase C activity"/>
    <property type="evidence" value="ECO:0007669"/>
    <property type="project" value="UniProtKB-EC"/>
</dbReference>
<dbReference type="InterPro" id="IPR057061">
    <property type="entry name" value="PLCG_EF-hand_2"/>
</dbReference>
<evidence type="ECO:0000256" key="2">
    <source>
        <dbReference type="ARBA" id="ARBA00022837"/>
    </source>
</evidence>
<organism evidence="14 15">
    <name type="scientific">Patella caerulea</name>
    <name type="common">Rayed Mediterranean limpet</name>
    <dbReference type="NCBI Taxonomy" id="87958"/>
    <lineage>
        <taxon>Eukaryota</taxon>
        <taxon>Metazoa</taxon>
        <taxon>Spiralia</taxon>
        <taxon>Lophotrochozoa</taxon>
        <taxon>Mollusca</taxon>
        <taxon>Gastropoda</taxon>
        <taxon>Patellogastropoda</taxon>
        <taxon>Patelloidea</taxon>
        <taxon>Patellidae</taxon>
        <taxon>Patella</taxon>
    </lineage>
</organism>
<evidence type="ECO:0000256" key="8">
    <source>
        <dbReference type="SAM" id="MobiDB-lite"/>
    </source>
</evidence>
<sequence length="1259" mass="145522">MSFCIRNGGNDTQEDYYMNRDTDRVLRCLETGLVATIISPKRKPENLTLRVIMETKELICVRVQGARPELTINLKQVKDIRTGKKSSDFDKCLEESHKIDGKFCLVLLYGAEFNLKTLSLLAKDENNFKIFHQGLHELCFAGNNYLEQKDTWIWKQFHSVLRPGAYASYCAGSTDSVSVTFNEIRGWFVRTNCKISSKELKQLCKKLKLSDRLSFNEFCLLFNEFLHPSRVIGLNFSSYVTSNTKAKNEEKRIGFEMFREFMTNEQKTEFNPEEARKLIKNFLNDPRRSISDLHFTEKEFVDYLFSEDNDIYTSTEITDDMHQPLCAYWIASSHNTYVTGNQLSSESSVEPYARCLRMGCRCVELDCWDGTDGTPVIYHGKTLTSKVKLVDVLHVIKENAFYSSEYPVILSLENHCTLPQQRIMAKMLRDTFGDTLLTELIPNTRDELPTPHQLKHKILIKDRKLSKAEVARKVEASKERSGGRDENTDPDYDVIHADIKSGILHLKNTATDMWQTYFCIMNDQVLILTPPKDEEEETEDDIYDFPYEDVYVGDEDDVAVQIWFHGKKKSKTAEEIINNYRPKTSGCFLIRENDKNGYSISFWNNDKTCHCRINYKDGKYYLNQAVGFDNIVEMVEFYQQTPLYLGQEKSILLSDPIPVEPDFLNQLWYHATDRHGAENLLRRATDNGTFLIRPCGRPKCPYSLSVIYNRTIRHFAISREGGLFSIGSFRFLSLEKLVDFFKKRPIAKQMVLKKPATSALLDADDIAAKYADVNIYGDGIYAHVDNHQEKLVSVRALYDYIGDPDTQLSFKRGAIITNVMEIDDPWWKGDHGEQTELLFPANYVEVIDTVAEEEEKLREITIPLETCILELAERCGDKRFAFKLYSSKQTEGYIFACDDQTEFVEWLHAIGNVIQQTEETKEQRQKQEQIHGRAKELSDLMVYCQSVPFQHAMKGGRITEMASISERDMSQYNSKEKVGIMTKYNCKQLSRVYPDGIRFFSSNYDPVQMWQYGCQMVALNYQKADKFLQLNNSLFLRNRRCGYVLKPECMRSVNFSPFEMKSFMSVEPVTITVAVLAGRNIFGGKITTATNPFVSVEIIGLNLDTQKRRTGSISKGSNSLSPIWDDQLFPFDVTFPDLAFLRFEILDESFEKTKTIHAQATYPLTGLRQGFRCVHLNNHFSEKHELSSLLVHIEKKNPMEAEERNVFKMIEELRYNSSFPGSVKKQLEETETKLLKYLDERQKKRRRETNLQGSPGTRK</sequence>
<keyword evidence="3 5" id="KW-0727">SH2 domain</keyword>
<keyword evidence="7" id="KW-0378">Hydrolase</keyword>
<dbReference type="Gene3D" id="1.10.238.10">
    <property type="entry name" value="EF-hand"/>
    <property type="match status" value="1"/>
</dbReference>
<dbReference type="PROSITE" id="PS50007">
    <property type="entry name" value="PIPLC_X_DOMAIN"/>
    <property type="match status" value="1"/>
</dbReference>
<dbReference type="Gene3D" id="2.30.30.40">
    <property type="entry name" value="SH3 Domains"/>
    <property type="match status" value="1"/>
</dbReference>
<dbReference type="InterPro" id="IPR000980">
    <property type="entry name" value="SH2"/>
</dbReference>
<feature type="domain" description="PH" evidence="11">
    <location>
        <begin position="879"/>
        <end position="915"/>
    </location>
</feature>
<feature type="compositionally biased region" description="Polar residues" evidence="8">
    <location>
        <begin position="1250"/>
        <end position="1259"/>
    </location>
</feature>
<dbReference type="PROSITE" id="PS50001">
    <property type="entry name" value="SH2"/>
    <property type="match status" value="2"/>
</dbReference>
<dbReference type="InterPro" id="IPR036028">
    <property type="entry name" value="SH3-like_dom_sf"/>
</dbReference>
<dbReference type="Pfam" id="PF00168">
    <property type="entry name" value="C2"/>
    <property type="match status" value="1"/>
</dbReference>
<dbReference type="InterPro" id="IPR001849">
    <property type="entry name" value="PH_domain"/>
</dbReference>
<accession>A0AAN8JMZ1</accession>
<gene>
    <name evidence="14" type="ORF">SNE40_013299</name>
</gene>
<dbReference type="GO" id="GO:0048015">
    <property type="term" value="P:phosphatidylinositol-mediated signaling"/>
    <property type="evidence" value="ECO:0007669"/>
    <property type="project" value="TreeGrafter"/>
</dbReference>
<evidence type="ECO:0000256" key="3">
    <source>
        <dbReference type="ARBA" id="ARBA00022999"/>
    </source>
</evidence>
<dbReference type="InterPro" id="IPR001452">
    <property type="entry name" value="SH3_domain"/>
</dbReference>
<dbReference type="InterPro" id="IPR017946">
    <property type="entry name" value="PLC-like_Pdiesterase_TIM-brl"/>
</dbReference>
<dbReference type="Pfam" id="PF00017">
    <property type="entry name" value="SH2"/>
    <property type="match status" value="2"/>
</dbReference>
<reference evidence="14 15" key="1">
    <citation type="submission" date="2024-01" db="EMBL/GenBank/DDBJ databases">
        <title>The genome of the rayed Mediterranean limpet Patella caerulea (Linnaeus, 1758).</title>
        <authorList>
            <person name="Anh-Thu Weber A."/>
            <person name="Halstead-Nussloch G."/>
        </authorList>
    </citation>
    <scope>NUCLEOTIDE SEQUENCE [LARGE SCALE GENOMIC DNA]</scope>
    <source>
        <strain evidence="14">AATW-2023a</strain>
        <tissue evidence="14">Whole specimen</tissue>
    </source>
</reference>
<evidence type="ECO:0000256" key="1">
    <source>
        <dbReference type="ARBA" id="ARBA00022443"/>
    </source>
</evidence>
<dbReference type="Pfam" id="PF00388">
    <property type="entry name" value="PI-PLC-X"/>
    <property type="match status" value="1"/>
</dbReference>
<dbReference type="Gene3D" id="3.20.20.190">
    <property type="entry name" value="Phosphatidylinositol (PI) phosphodiesterase"/>
    <property type="match status" value="2"/>
</dbReference>
<dbReference type="InterPro" id="IPR001711">
    <property type="entry name" value="PLipase_C_Pinositol-sp_Y"/>
</dbReference>
<evidence type="ECO:0000256" key="4">
    <source>
        <dbReference type="ARBA" id="ARBA00023224"/>
    </source>
</evidence>
<dbReference type="Gene3D" id="3.30.505.10">
    <property type="entry name" value="SH2 domain"/>
    <property type="match status" value="2"/>
</dbReference>
<dbReference type="CDD" id="cd00275">
    <property type="entry name" value="C2_PLC_like"/>
    <property type="match status" value="1"/>
</dbReference>
<evidence type="ECO:0000259" key="12">
    <source>
        <dbReference type="PROSITE" id="PS50004"/>
    </source>
</evidence>
<evidence type="ECO:0000256" key="6">
    <source>
        <dbReference type="PROSITE-ProRule" id="PRU00192"/>
    </source>
</evidence>
<feature type="domain" description="SH2" evidence="9">
    <location>
        <begin position="563"/>
        <end position="657"/>
    </location>
</feature>
<feature type="domain" description="C2" evidence="12">
    <location>
        <begin position="1052"/>
        <end position="1178"/>
    </location>
</feature>
<dbReference type="SUPFAM" id="SSF50729">
    <property type="entry name" value="PH domain-like"/>
    <property type="match status" value="2"/>
</dbReference>
<dbReference type="SMART" id="SM00149">
    <property type="entry name" value="PLCYc"/>
    <property type="match status" value="1"/>
</dbReference>